<evidence type="ECO:0000259" key="3">
    <source>
        <dbReference type="PROSITE" id="PS51329"/>
    </source>
</evidence>
<reference evidence="4 5" key="1">
    <citation type="journal article" date="2023" name="Sci. Data">
        <title>Genome assembly of the Korean intertidal mud-creeper Batillaria attramentaria.</title>
        <authorList>
            <person name="Patra A.K."/>
            <person name="Ho P.T."/>
            <person name="Jun S."/>
            <person name="Lee S.J."/>
            <person name="Kim Y."/>
            <person name="Won Y.J."/>
        </authorList>
    </citation>
    <scope>NUCLEOTIDE SEQUENCE [LARGE SCALE GENOMIC DNA]</scope>
    <source>
        <strain evidence="4">Wonlab-2016</strain>
    </source>
</reference>
<dbReference type="SUPFAM" id="SSF69340">
    <property type="entry name" value="C-terminal domain of adenylylcyclase associated protein"/>
    <property type="match status" value="1"/>
</dbReference>
<feature type="compositionally biased region" description="Low complexity" evidence="2">
    <location>
        <begin position="64"/>
        <end position="74"/>
    </location>
</feature>
<sequence>MQEHVSRDLLHEQICILNPHLHTNRGSAKGTAVTSGLKKVTDDMKTHKNPALRAGHDTGVRQGPAPFKATAPKPVAAPKPGKPAEPAAKPPVTELQNKKWIVEYHKGNKNIVLDNTELKQTVYVYKCTDCVIQVKGKINSITLDQCKKTAIVFEDLVSSLEFVNCQSMQGQVLGRVPTISIDKTDGCMVYLSENSLDTEIVSAKSSEMNVLVPQGGGDFKEFALPEQFKTKWNGKAMVTEQTDL</sequence>
<dbReference type="PANTHER" id="PTHR10652:SF0">
    <property type="entry name" value="ADENYLYL CYCLASE-ASSOCIATED PROTEIN"/>
    <property type="match status" value="1"/>
</dbReference>
<name>A0ABD0JKM6_9CAEN</name>
<dbReference type="PANTHER" id="PTHR10652">
    <property type="entry name" value="ADENYLYL CYCLASE-ASSOCIATED PROTEIN"/>
    <property type="match status" value="1"/>
</dbReference>
<evidence type="ECO:0000313" key="4">
    <source>
        <dbReference type="EMBL" id="KAK7475582.1"/>
    </source>
</evidence>
<dbReference type="PROSITE" id="PS01089">
    <property type="entry name" value="CAP_2"/>
    <property type="match status" value="1"/>
</dbReference>
<dbReference type="PROSITE" id="PS51329">
    <property type="entry name" value="C_CAP_COFACTOR_C"/>
    <property type="match status" value="1"/>
</dbReference>
<proteinExistence type="inferred from homology"/>
<dbReference type="InterPro" id="IPR028417">
    <property type="entry name" value="CAP_CS_C"/>
</dbReference>
<dbReference type="InterPro" id="IPR036223">
    <property type="entry name" value="CAP_C_sf"/>
</dbReference>
<feature type="domain" description="C-CAP/cofactor C-like" evidence="3">
    <location>
        <begin position="90"/>
        <end position="224"/>
    </location>
</feature>
<dbReference type="InterPro" id="IPR016098">
    <property type="entry name" value="CAP/MinC_C"/>
</dbReference>
<dbReference type="InterPro" id="IPR013912">
    <property type="entry name" value="Adenylate_cyclase-assoc_CAP_C"/>
</dbReference>
<accession>A0ABD0JKM6</accession>
<dbReference type="EMBL" id="JACVVK020000401">
    <property type="protein sequence ID" value="KAK7475582.1"/>
    <property type="molecule type" value="Genomic_DNA"/>
</dbReference>
<dbReference type="Pfam" id="PF08603">
    <property type="entry name" value="CAP_C"/>
    <property type="match status" value="1"/>
</dbReference>
<feature type="region of interest" description="Disordered" evidence="2">
    <location>
        <begin position="45"/>
        <end position="92"/>
    </location>
</feature>
<comment type="similarity">
    <text evidence="1">Belongs to the CAP family.</text>
</comment>
<organism evidence="4 5">
    <name type="scientific">Batillaria attramentaria</name>
    <dbReference type="NCBI Taxonomy" id="370345"/>
    <lineage>
        <taxon>Eukaryota</taxon>
        <taxon>Metazoa</taxon>
        <taxon>Spiralia</taxon>
        <taxon>Lophotrochozoa</taxon>
        <taxon>Mollusca</taxon>
        <taxon>Gastropoda</taxon>
        <taxon>Caenogastropoda</taxon>
        <taxon>Sorbeoconcha</taxon>
        <taxon>Cerithioidea</taxon>
        <taxon>Batillariidae</taxon>
        <taxon>Batillaria</taxon>
    </lineage>
</organism>
<dbReference type="Proteomes" id="UP001519460">
    <property type="component" value="Unassembled WGS sequence"/>
</dbReference>
<evidence type="ECO:0000313" key="5">
    <source>
        <dbReference type="Proteomes" id="UP001519460"/>
    </source>
</evidence>
<dbReference type="SMART" id="SM00673">
    <property type="entry name" value="CARP"/>
    <property type="match status" value="2"/>
</dbReference>
<dbReference type="Gene3D" id="2.160.20.70">
    <property type="match status" value="1"/>
</dbReference>
<comment type="caution">
    <text evidence="4">The sequence shown here is derived from an EMBL/GenBank/DDBJ whole genome shotgun (WGS) entry which is preliminary data.</text>
</comment>
<dbReference type="InterPro" id="IPR001837">
    <property type="entry name" value="Adenylate_cyclase-assoc_CAP"/>
</dbReference>
<dbReference type="InterPro" id="IPR006599">
    <property type="entry name" value="CARP_motif"/>
</dbReference>
<gene>
    <name evidence="4" type="ORF">BaRGS_00033171</name>
</gene>
<dbReference type="AlphaFoldDB" id="A0ABD0JKM6"/>
<evidence type="ECO:0000256" key="1">
    <source>
        <dbReference type="ARBA" id="ARBA00007659"/>
    </source>
</evidence>
<keyword evidence="5" id="KW-1185">Reference proteome</keyword>
<protein>
    <recommendedName>
        <fullName evidence="3">C-CAP/cofactor C-like domain-containing protein</fullName>
    </recommendedName>
</protein>
<dbReference type="FunFam" id="2.160.20.70:FF:000001">
    <property type="entry name" value="Adenylyl cyclase-associated protein"/>
    <property type="match status" value="1"/>
</dbReference>
<evidence type="ECO:0000256" key="2">
    <source>
        <dbReference type="SAM" id="MobiDB-lite"/>
    </source>
</evidence>
<dbReference type="InterPro" id="IPR017901">
    <property type="entry name" value="C-CAP_CF_C-like"/>
</dbReference>